<gene>
    <name evidence="4" type="ORF">HGB38_29670</name>
</gene>
<sequence length="153" mass="17135">MERIRTSGSERDHGRRCSDRKGRGVSGARRCPCGRGEAFDDCCGPVLRGERPAATAEALMRSRYTAFAVGDVAYLLRSWHPRTRPADLTLDPAQRWLFLDVTRTDRGGLFDDTGTVEFVAHYRDEDGRGTLHETSRFARSDGAWVYLDGTHAD</sequence>
<evidence type="ECO:0000313" key="4">
    <source>
        <dbReference type="EMBL" id="NKY30352.1"/>
    </source>
</evidence>
<feature type="region of interest" description="Disordered" evidence="2">
    <location>
        <begin position="1"/>
        <end position="29"/>
    </location>
</feature>
<feature type="compositionally biased region" description="Basic and acidic residues" evidence="2">
    <location>
        <begin position="1"/>
        <end position="22"/>
    </location>
</feature>
<feature type="domain" description="YchJ-like middle NTF2-like" evidence="3">
    <location>
        <begin position="55"/>
        <end position="149"/>
    </location>
</feature>
<dbReference type="HAMAP" id="MF_00612">
    <property type="entry name" value="UPF0225"/>
    <property type="match status" value="1"/>
</dbReference>
<proteinExistence type="inferred from homology"/>
<accession>A0A7X6R6G3</accession>
<reference evidence="4 5" key="1">
    <citation type="submission" date="2020-04" db="EMBL/GenBank/DDBJ databases">
        <title>MicrobeNet Type strains.</title>
        <authorList>
            <person name="Nicholson A.C."/>
        </authorList>
    </citation>
    <scope>NUCLEOTIDE SEQUENCE [LARGE SCALE GENOMIC DNA]</scope>
    <source>
        <strain evidence="4 5">DSM 44956</strain>
    </source>
</reference>
<dbReference type="Pfam" id="PF17775">
    <property type="entry name" value="YchJ_M-like"/>
    <property type="match status" value="1"/>
</dbReference>
<dbReference type="InterPro" id="IPR023006">
    <property type="entry name" value="YchJ-like"/>
</dbReference>
<dbReference type="Proteomes" id="UP000540698">
    <property type="component" value="Unassembled WGS sequence"/>
</dbReference>
<organism evidence="4 5">
    <name type="scientific">Nocardia gamkensis</name>
    <dbReference type="NCBI Taxonomy" id="352869"/>
    <lineage>
        <taxon>Bacteria</taxon>
        <taxon>Bacillati</taxon>
        <taxon>Actinomycetota</taxon>
        <taxon>Actinomycetes</taxon>
        <taxon>Mycobacteriales</taxon>
        <taxon>Nocardiaceae</taxon>
        <taxon>Nocardia</taxon>
    </lineage>
</organism>
<dbReference type="InterPro" id="IPR032710">
    <property type="entry name" value="NTF2-like_dom_sf"/>
</dbReference>
<name>A0A7X6R6G3_9NOCA</name>
<dbReference type="AlphaFoldDB" id="A0A7X6R6G3"/>
<keyword evidence="5" id="KW-1185">Reference proteome</keyword>
<dbReference type="EMBL" id="JAAXOS010000017">
    <property type="protein sequence ID" value="NKY30352.1"/>
    <property type="molecule type" value="Genomic_DNA"/>
</dbReference>
<protein>
    <recommendedName>
        <fullName evidence="1">UPF0225 protein HGB38_29670</fullName>
    </recommendedName>
</protein>
<evidence type="ECO:0000313" key="5">
    <source>
        <dbReference type="Proteomes" id="UP000540698"/>
    </source>
</evidence>
<dbReference type="Gene3D" id="3.10.450.50">
    <property type="match status" value="1"/>
</dbReference>
<dbReference type="InterPro" id="IPR048469">
    <property type="entry name" value="YchJ-like_M"/>
</dbReference>
<evidence type="ECO:0000259" key="3">
    <source>
        <dbReference type="Pfam" id="PF17775"/>
    </source>
</evidence>
<evidence type="ECO:0000256" key="2">
    <source>
        <dbReference type="SAM" id="MobiDB-lite"/>
    </source>
</evidence>
<comment type="similarity">
    <text evidence="1">Belongs to the UPF0225 family.</text>
</comment>
<dbReference type="SUPFAM" id="SSF54427">
    <property type="entry name" value="NTF2-like"/>
    <property type="match status" value="1"/>
</dbReference>
<evidence type="ECO:0000256" key="1">
    <source>
        <dbReference type="HAMAP-Rule" id="MF_00612"/>
    </source>
</evidence>
<comment type="caution">
    <text evidence="4">The sequence shown here is derived from an EMBL/GenBank/DDBJ whole genome shotgun (WGS) entry which is preliminary data.</text>
</comment>